<dbReference type="PROSITE" id="PS51257">
    <property type="entry name" value="PROKAR_LIPOPROTEIN"/>
    <property type="match status" value="1"/>
</dbReference>
<name>A0ABV7FFC6_9GAMM</name>
<reference evidence="2" key="1">
    <citation type="journal article" date="2019" name="Int. J. Syst. Evol. Microbiol.">
        <title>The Global Catalogue of Microorganisms (GCM) 10K type strain sequencing project: providing services to taxonomists for standard genome sequencing and annotation.</title>
        <authorList>
            <consortium name="The Broad Institute Genomics Platform"/>
            <consortium name="The Broad Institute Genome Sequencing Center for Infectious Disease"/>
            <person name="Wu L."/>
            <person name="Ma J."/>
        </authorList>
    </citation>
    <scope>NUCLEOTIDE SEQUENCE [LARGE SCALE GENOMIC DNA]</scope>
    <source>
        <strain evidence="2">KCTC 52237</strain>
    </source>
</reference>
<keyword evidence="2" id="KW-1185">Reference proteome</keyword>
<evidence type="ECO:0008006" key="3">
    <source>
        <dbReference type="Google" id="ProtNLM"/>
    </source>
</evidence>
<dbReference type="Gene3D" id="1.20.120.10">
    <property type="entry name" value="Cytochrome c/b562"/>
    <property type="match status" value="1"/>
</dbReference>
<dbReference type="EMBL" id="JBHRTF010000003">
    <property type="protein sequence ID" value="MFC3115323.1"/>
    <property type="molecule type" value="Genomic_DNA"/>
</dbReference>
<evidence type="ECO:0000313" key="2">
    <source>
        <dbReference type="Proteomes" id="UP001595555"/>
    </source>
</evidence>
<dbReference type="RefSeq" id="WP_378117513.1">
    <property type="nucleotide sequence ID" value="NZ_JBHRTF010000003.1"/>
</dbReference>
<sequence length="210" mass="22530">MQRQFTSVACIALLALASGCEKQPDSANNIAANIAAKTTTAVASAVATESSNSVNPFKPSATLQEIMLSVIDPNVDPIWNAISTEVTEQGEIETRPDSDEDWATLRNHAISLREASNLLVIEGRAVAHSHANTSSHESELQADAIQALIAAQWSEFIARAHALHDAANLAIEAIDAKNVERLEEVGGIIEHSCEGCHSQFWYPGDKVPTH</sequence>
<protein>
    <recommendedName>
        <fullName evidence="3">Cytochrome c</fullName>
    </recommendedName>
</protein>
<accession>A0ABV7FFC6</accession>
<dbReference type="SUPFAM" id="SSF47175">
    <property type="entry name" value="Cytochromes"/>
    <property type="match status" value="1"/>
</dbReference>
<proteinExistence type="predicted"/>
<dbReference type="Proteomes" id="UP001595555">
    <property type="component" value="Unassembled WGS sequence"/>
</dbReference>
<comment type="caution">
    <text evidence="1">The sequence shown here is derived from an EMBL/GenBank/DDBJ whole genome shotgun (WGS) entry which is preliminary data.</text>
</comment>
<organism evidence="1 2">
    <name type="scientific">Cellvibrio fontiphilus</name>
    <dbReference type="NCBI Taxonomy" id="1815559"/>
    <lineage>
        <taxon>Bacteria</taxon>
        <taxon>Pseudomonadati</taxon>
        <taxon>Pseudomonadota</taxon>
        <taxon>Gammaproteobacteria</taxon>
        <taxon>Cellvibrionales</taxon>
        <taxon>Cellvibrionaceae</taxon>
        <taxon>Cellvibrio</taxon>
    </lineage>
</organism>
<dbReference type="InterPro" id="IPR010980">
    <property type="entry name" value="Cyt_c/b562"/>
</dbReference>
<gene>
    <name evidence="1" type="ORF">ACFODX_07120</name>
</gene>
<evidence type="ECO:0000313" key="1">
    <source>
        <dbReference type="EMBL" id="MFC3115323.1"/>
    </source>
</evidence>